<name>A0A9W4U8C3_9PLEO</name>
<dbReference type="SUPFAM" id="SSF51905">
    <property type="entry name" value="FAD/NAD(P)-binding domain"/>
    <property type="match status" value="1"/>
</dbReference>
<keyword evidence="1" id="KW-0472">Membrane</keyword>
<dbReference type="PANTHER" id="PTHR42923">
    <property type="entry name" value="PROTOPORPHYRINOGEN OXIDASE"/>
    <property type="match status" value="1"/>
</dbReference>
<keyword evidence="3" id="KW-1185">Reference proteome</keyword>
<dbReference type="Pfam" id="PF13450">
    <property type="entry name" value="NAD_binding_8"/>
    <property type="match status" value="1"/>
</dbReference>
<dbReference type="Gene3D" id="3.50.50.60">
    <property type="entry name" value="FAD/NAD(P)-binding domain"/>
    <property type="match status" value="1"/>
</dbReference>
<dbReference type="InterPro" id="IPR050464">
    <property type="entry name" value="Zeta_carotene_desat/Oxidored"/>
</dbReference>
<keyword evidence="1" id="KW-1133">Transmembrane helix</keyword>
<dbReference type="PANTHER" id="PTHR42923:SF42">
    <property type="entry name" value="AMINE OXIDASE DOMAIN-CONTAINING PROTEIN"/>
    <property type="match status" value="1"/>
</dbReference>
<evidence type="ECO:0008006" key="4">
    <source>
        <dbReference type="Google" id="ProtNLM"/>
    </source>
</evidence>
<protein>
    <recommendedName>
        <fullName evidence="4">Amine oxidase domain-containing protein</fullName>
    </recommendedName>
</protein>
<proteinExistence type="predicted"/>
<comment type="caution">
    <text evidence="2">The sequence shown here is derived from an EMBL/GenBank/DDBJ whole genome shotgun (WGS) entry which is preliminary data.</text>
</comment>
<dbReference type="InterPro" id="IPR036188">
    <property type="entry name" value="FAD/NAD-bd_sf"/>
</dbReference>
<organism evidence="2 3">
    <name type="scientific">Periconia digitata</name>
    <dbReference type="NCBI Taxonomy" id="1303443"/>
    <lineage>
        <taxon>Eukaryota</taxon>
        <taxon>Fungi</taxon>
        <taxon>Dikarya</taxon>
        <taxon>Ascomycota</taxon>
        <taxon>Pezizomycotina</taxon>
        <taxon>Dothideomycetes</taxon>
        <taxon>Pleosporomycetidae</taxon>
        <taxon>Pleosporales</taxon>
        <taxon>Massarineae</taxon>
        <taxon>Periconiaceae</taxon>
        <taxon>Periconia</taxon>
    </lineage>
</organism>
<accession>A0A9W4U8C3</accession>
<evidence type="ECO:0000313" key="2">
    <source>
        <dbReference type="EMBL" id="CAI6330989.1"/>
    </source>
</evidence>
<dbReference type="GO" id="GO:0016491">
    <property type="term" value="F:oxidoreductase activity"/>
    <property type="evidence" value="ECO:0007669"/>
    <property type="project" value="TreeGrafter"/>
</dbReference>
<keyword evidence="1" id="KW-0812">Transmembrane</keyword>
<dbReference type="AlphaFoldDB" id="A0A9W4U8C3"/>
<feature type="transmembrane region" description="Helical" evidence="1">
    <location>
        <begin position="138"/>
        <end position="163"/>
    </location>
</feature>
<dbReference type="Proteomes" id="UP001152607">
    <property type="component" value="Unassembled WGS sequence"/>
</dbReference>
<evidence type="ECO:0000256" key="1">
    <source>
        <dbReference type="SAM" id="Phobius"/>
    </source>
</evidence>
<gene>
    <name evidence="2" type="ORF">PDIGIT_LOCUS4356</name>
</gene>
<reference evidence="2" key="1">
    <citation type="submission" date="2023-01" db="EMBL/GenBank/DDBJ databases">
        <authorList>
            <person name="Van Ghelder C."/>
            <person name="Rancurel C."/>
        </authorList>
    </citation>
    <scope>NUCLEOTIDE SEQUENCE</scope>
    <source>
        <strain evidence="2">CNCM I-4278</strain>
    </source>
</reference>
<dbReference type="OrthoDB" id="5977668at2759"/>
<sequence length="464" mass="51774">MASTERNVGSAKKTVAVVGSGLAGLATAHLLHSDRHQRYAVTVLECAANFSFDSASVAIRDESSKHIVERIDVPMRAFALGYYNNLIRMYKYLDIQYNRQRFIYTFSEKSTSAAPDPYFIHTSNNHRLPPIRPESANFVSWLFDIVYVAVCYLWWALCCFWVAPNPATRDRECESLEEYMRRIMLPRRFVQLYLLPLMASVATCTHTALLQFPAADLIEYKKRSAGQQHFTVTELDQVQKKLGAGIPVRFSTVVNKVEATPDSKVRILSSTSNGASRDETFDHVVLAVAPGIVGKIYQPLEKAMSQIPSTLVESVVQAGDARLRRQSTCPAPGHNAPHTLHFRTSATLAQTESIHVYPSGAMVTTCPFNDLSSAQNVLKSASFHRGLRTTRSRRVVNDMFDDHPTAASYAVDEKPSSWRNGDENVWVVGGWCWDGMVLLEGCVVSAMRVAESLGVHVPWRNQAI</sequence>
<feature type="transmembrane region" description="Helical" evidence="1">
    <location>
        <begin position="190"/>
        <end position="212"/>
    </location>
</feature>
<evidence type="ECO:0000313" key="3">
    <source>
        <dbReference type="Proteomes" id="UP001152607"/>
    </source>
</evidence>
<dbReference type="EMBL" id="CAOQHR010000002">
    <property type="protein sequence ID" value="CAI6330989.1"/>
    <property type="molecule type" value="Genomic_DNA"/>
</dbReference>